<dbReference type="RefSeq" id="WP_134993511.1">
    <property type="nucleotide sequence ID" value="NZ_CP045612.1"/>
</dbReference>
<evidence type="ECO:0000256" key="2">
    <source>
        <dbReference type="ARBA" id="ARBA00022692"/>
    </source>
</evidence>
<dbReference type="InterPro" id="IPR023494">
    <property type="entry name" value="Cyt_c_bgen_Ccs1/CcsB/ResB"/>
</dbReference>
<name>A0A415FGY8_9BACE</name>
<comment type="caution">
    <text evidence="7">The sequence shown here is derived from an EMBL/GenBank/DDBJ whole genome shotgun (WGS) entry which is preliminary data.</text>
</comment>
<evidence type="ECO:0000313" key="8">
    <source>
        <dbReference type="Proteomes" id="UP000285503"/>
    </source>
</evidence>
<dbReference type="EMBL" id="QRNE01000134">
    <property type="protein sequence ID" value="RHK21389.1"/>
    <property type="molecule type" value="Genomic_DNA"/>
</dbReference>
<dbReference type="PANTHER" id="PTHR31566">
    <property type="entry name" value="CYTOCHROME C BIOGENESIS PROTEIN CCS1, CHLOROPLASTIC"/>
    <property type="match status" value="1"/>
</dbReference>
<dbReference type="Proteomes" id="UP000285503">
    <property type="component" value="Unassembled WGS sequence"/>
</dbReference>
<feature type="domain" description="ResB-like" evidence="6">
    <location>
        <begin position="308"/>
        <end position="366"/>
    </location>
</feature>
<evidence type="ECO:0000256" key="1">
    <source>
        <dbReference type="ARBA" id="ARBA00004141"/>
    </source>
</evidence>
<sequence length="414" mass="46599">MWSKPWSYKEGLTIGAGLLIIGILLQMTVGAINWDLFACPVNVIVLLVYIVALIAMHLLRKRVYLFSWLSHYSAAVSALLWAVGMTVVMGLIRQAPSGHAPNASTDLLGFSQMIASWPFVLLYFWMVTALGLTILRASFPFKWRRLSFLLNHIGLFVALIAATLGNADMQRLKMTTRMGNAEWRATDDKGQLIELPLAIELKDFTIDEYPPKLMLIDNETGRTLPEKSPEHVLLEEGVTKGTLQDWQLTIEQSIPMAASVATEDALKFTEFHSMGATYAVYLKAVNQKNQTIKEGWVSCGSFLFPYKAIRLDSLTSLVMPEREPQRFASEVKIYTQEGTITEGTIEVNRPIEIEGWKIYQLSYDETKGRWSDVSVFELVRDPWLPVVYAGIIMMMAGAVCLFVSAQKRKEEDKA</sequence>
<proteinExistence type="predicted"/>
<keyword evidence="2" id="KW-0812">Transmembrane</keyword>
<keyword evidence="3" id="KW-0201">Cytochrome c-type biogenesis</keyword>
<dbReference type="PANTHER" id="PTHR31566:SF5">
    <property type="entry name" value="RESB-LIKE DOMAIN-CONTAINING PROTEIN"/>
    <property type="match status" value="1"/>
</dbReference>
<dbReference type="GO" id="GO:0017004">
    <property type="term" value="P:cytochrome complex assembly"/>
    <property type="evidence" value="ECO:0007669"/>
    <property type="project" value="UniProtKB-KW"/>
</dbReference>
<evidence type="ECO:0000313" key="7">
    <source>
        <dbReference type="EMBL" id="RHK21389.1"/>
    </source>
</evidence>
<comment type="subcellular location">
    <subcellularLocation>
        <location evidence="1">Membrane</location>
        <topology evidence="1">Multi-pass membrane protein</topology>
    </subcellularLocation>
</comment>
<evidence type="ECO:0000256" key="4">
    <source>
        <dbReference type="ARBA" id="ARBA00022989"/>
    </source>
</evidence>
<gene>
    <name evidence="7" type="ORF">DW075_19165</name>
</gene>
<dbReference type="Pfam" id="PF05140">
    <property type="entry name" value="ResB"/>
    <property type="match status" value="1"/>
</dbReference>
<organism evidence="7 8">
    <name type="scientific">Bacteroides xylanisolvens</name>
    <dbReference type="NCBI Taxonomy" id="371601"/>
    <lineage>
        <taxon>Bacteria</taxon>
        <taxon>Pseudomonadati</taxon>
        <taxon>Bacteroidota</taxon>
        <taxon>Bacteroidia</taxon>
        <taxon>Bacteroidales</taxon>
        <taxon>Bacteroidaceae</taxon>
        <taxon>Bacteroides</taxon>
    </lineage>
</organism>
<reference evidence="7 8" key="1">
    <citation type="submission" date="2018-08" db="EMBL/GenBank/DDBJ databases">
        <title>A genome reference for cultivated species of the human gut microbiota.</title>
        <authorList>
            <person name="Zou Y."/>
            <person name="Xue W."/>
            <person name="Luo G."/>
        </authorList>
    </citation>
    <scope>NUCLEOTIDE SEQUENCE [LARGE SCALE GENOMIC DNA]</scope>
    <source>
        <strain evidence="7 8">AF46-11NS</strain>
    </source>
</reference>
<evidence type="ECO:0000256" key="3">
    <source>
        <dbReference type="ARBA" id="ARBA00022748"/>
    </source>
</evidence>
<evidence type="ECO:0000256" key="5">
    <source>
        <dbReference type="ARBA" id="ARBA00023136"/>
    </source>
</evidence>
<dbReference type="GO" id="GO:0016020">
    <property type="term" value="C:membrane"/>
    <property type="evidence" value="ECO:0007669"/>
    <property type="project" value="UniProtKB-SubCell"/>
</dbReference>
<dbReference type="AlphaFoldDB" id="A0A415FGY8"/>
<accession>A0A415FGY8</accession>
<keyword evidence="4" id="KW-1133">Transmembrane helix</keyword>
<dbReference type="InterPro" id="IPR007816">
    <property type="entry name" value="ResB-like_domain"/>
</dbReference>
<keyword evidence="5" id="KW-0472">Membrane</keyword>
<evidence type="ECO:0000259" key="6">
    <source>
        <dbReference type="Pfam" id="PF05140"/>
    </source>
</evidence>
<protein>
    <recommendedName>
        <fullName evidence="6">ResB-like domain-containing protein</fullName>
    </recommendedName>
</protein>